<comment type="caution">
    <text evidence="1">The sequence shown here is derived from an EMBL/GenBank/DDBJ whole genome shotgun (WGS) entry which is preliminary data.</text>
</comment>
<dbReference type="Proteomes" id="UP001162164">
    <property type="component" value="Unassembled WGS sequence"/>
</dbReference>
<gene>
    <name evidence="1" type="ORF">NQ317_005720</name>
</gene>
<keyword evidence="2" id="KW-1185">Reference proteome</keyword>
<evidence type="ECO:0008006" key="3">
    <source>
        <dbReference type="Google" id="ProtNLM"/>
    </source>
</evidence>
<accession>A0ABQ9J2J4</accession>
<proteinExistence type="predicted"/>
<protein>
    <recommendedName>
        <fullName evidence="3">Endonuclease/exonuclease/phosphatase domain-containing protein</fullName>
    </recommendedName>
</protein>
<dbReference type="SUPFAM" id="SSF56219">
    <property type="entry name" value="DNase I-like"/>
    <property type="match status" value="1"/>
</dbReference>
<evidence type="ECO:0000313" key="2">
    <source>
        <dbReference type="Proteomes" id="UP001162164"/>
    </source>
</evidence>
<sequence length="468" mass="55016">MDHYLRDFDDREIVTYVLENSTECSEVIHNNIRSVSKNLDQFKILLEQFESAFECIVLTETFNISDKELNMFNIEGYQLIYNEALIIFINIEITNIEKNNITITAVYRSPTTCPKEFVTSLDRYLEKKKNSNYNIFLGDININIYQPNEDLSHDYLNTMYNYGYKSYINDITREVNNSRSCLDHIFIKSSKNFAEEMIIPCIIQTCITDHYTVTAQIVLNNKIIPKSAKIGKIKYINYKKLRKELSEISWNEIKQVDLDTAVDTFINVIQNKINICANFVTINHKNKRRKKWITNVIIKQINKRDEMYKHTVGSNLAKKIPMTPLQIPEKRQKNSIFLYPITPPEIVNIIKELKNRKSPGIDEITSNILKEISVYITEPLTYIINKSITEDLMYPSNALFQDVKVMDIRSLYYYQCILYQWQHSTSTTPPLIAVETRGRFKTKEYIMSIPRKEIHETINPKQIFNAMF</sequence>
<evidence type="ECO:0000313" key="1">
    <source>
        <dbReference type="EMBL" id="KAJ8971002.1"/>
    </source>
</evidence>
<dbReference type="PANTHER" id="PTHR33395">
    <property type="entry name" value="TRANSCRIPTASE, PUTATIVE-RELATED-RELATED"/>
    <property type="match status" value="1"/>
</dbReference>
<organism evidence="1 2">
    <name type="scientific">Molorchus minor</name>
    <dbReference type="NCBI Taxonomy" id="1323400"/>
    <lineage>
        <taxon>Eukaryota</taxon>
        <taxon>Metazoa</taxon>
        <taxon>Ecdysozoa</taxon>
        <taxon>Arthropoda</taxon>
        <taxon>Hexapoda</taxon>
        <taxon>Insecta</taxon>
        <taxon>Pterygota</taxon>
        <taxon>Neoptera</taxon>
        <taxon>Endopterygota</taxon>
        <taxon>Coleoptera</taxon>
        <taxon>Polyphaga</taxon>
        <taxon>Cucujiformia</taxon>
        <taxon>Chrysomeloidea</taxon>
        <taxon>Cerambycidae</taxon>
        <taxon>Lamiinae</taxon>
        <taxon>Monochamini</taxon>
        <taxon>Molorchus</taxon>
    </lineage>
</organism>
<dbReference type="Gene3D" id="3.60.10.10">
    <property type="entry name" value="Endonuclease/exonuclease/phosphatase"/>
    <property type="match status" value="1"/>
</dbReference>
<dbReference type="EMBL" id="JAPWTJ010001539">
    <property type="protein sequence ID" value="KAJ8971002.1"/>
    <property type="molecule type" value="Genomic_DNA"/>
</dbReference>
<dbReference type="InterPro" id="IPR036691">
    <property type="entry name" value="Endo/exonu/phosph_ase_sf"/>
</dbReference>
<name>A0ABQ9J2J4_9CUCU</name>
<reference evidence="1" key="1">
    <citation type="journal article" date="2023" name="Insect Mol. Biol.">
        <title>Genome sequencing provides insights into the evolution of gene families encoding plant cell wall-degrading enzymes in longhorned beetles.</title>
        <authorList>
            <person name="Shin N.R."/>
            <person name="Okamura Y."/>
            <person name="Kirsch R."/>
            <person name="Pauchet Y."/>
        </authorList>
    </citation>
    <scope>NUCLEOTIDE SEQUENCE</scope>
    <source>
        <strain evidence="1">MMC_N1</strain>
    </source>
</reference>
<dbReference type="PANTHER" id="PTHR33395:SF22">
    <property type="entry name" value="REVERSE TRANSCRIPTASE DOMAIN-CONTAINING PROTEIN"/>
    <property type="match status" value="1"/>
</dbReference>